<keyword evidence="4 5" id="KW-0472">Membrane</keyword>
<organism evidence="6 7">
    <name type="scientific">Spiroplasma syrphidicola EA-1</name>
    <dbReference type="NCBI Taxonomy" id="1276229"/>
    <lineage>
        <taxon>Bacteria</taxon>
        <taxon>Bacillati</taxon>
        <taxon>Mycoplasmatota</taxon>
        <taxon>Mollicutes</taxon>
        <taxon>Entomoplasmatales</taxon>
        <taxon>Spiroplasmataceae</taxon>
        <taxon>Spiroplasma</taxon>
    </lineage>
</organism>
<dbReference type="InterPro" id="IPR002293">
    <property type="entry name" value="AA/rel_permease1"/>
</dbReference>
<comment type="subcellular location">
    <subcellularLocation>
        <location evidence="1">Membrane</location>
        <topology evidence="1">Multi-pass membrane protein</topology>
    </subcellularLocation>
</comment>
<dbReference type="STRING" id="1276229.SSYRP_v1c03120"/>
<keyword evidence="2 5" id="KW-0812">Transmembrane</keyword>
<reference evidence="6 7" key="1">
    <citation type="journal article" date="2013" name="Genome Biol. Evol.">
        <title>Complete genomes of two dipteran-associated spiroplasmas provided insights into the origin, dynamics, and impacts of viral invasion in spiroplasma.</title>
        <authorList>
            <person name="Ku C."/>
            <person name="Lo W.S."/>
            <person name="Chen L.L."/>
            <person name="Kuo C.H."/>
        </authorList>
    </citation>
    <scope>NUCLEOTIDE SEQUENCE [LARGE SCALE GENOMIC DNA]</scope>
    <source>
        <strain evidence="6">EA-1</strain>
    </source>
</reference>
<dbReference type="PANTHER" id="PTHR11785:SF512">
    <property type="entry name" value="SOBREMESA, ISOFORM B"/>
    <property type="match status" value="1"/>
</dbReference>
<evidence type="ECO:0000313" key="7">
    <source>
        <dbReference type="Proteomes" id="UP000013963"/>
    </source>
</evidence>
<feature type="transmembrane region" description="Helical" evidence="5">
    <location>
        <begin position="9"/>
        <end position="29"/>
    </location>
</feature>
<proteinExistence type="predicted"/>
<gene>
    <name evidence="6" type="primary">potE</name>
    <name evidence="6" type="ORF">SSYRP_v1c03120</name>
</gene>
<feature type="transmembrane region" description="Helical" evidence="5">
    <location>
        <begin position="358"/>
        <end position="378"/>
    </location>
</feature>
<feature type="transmembrane region" description="Helical" evidence="5">
    <location>
        <begin position="172"/>
        <end position="193"/>
    </location>
</feature>
<name>R4UKW6_9MOLU</name>
<feature type="transmembrane region" description="Helical" evidence="5">
    <location>
        <begin position="141"/>
        <end position="160"/>
    </location>
</feature>
<dbReference type="PATRIC" id="fig|1276229.3.peg.309"/>
<accession>R4UKW6</accession>
<feature type="transmembrane region" description="Helical" evidence="5">
    <location>
        <begin position="301"/>
        <end position="321"/>
    </location>
</feature>
<evidence type="ECO:0000256" key="3">
    <source>
        <dbReference type="ARBA" id="ARBA00022989"/>
    </source>
</evidence>
<dbReference type="RefSeq" id="WP_016340555.1">
    <property type="nucleotide sequence ID" value="NC_021284.1"/>
</dbReference>
<protein>
    <submittedName>
        <fullName evidence="6">Amino acid permease</fullName>
    </submittedName>
</protein>
<feature type="transmembrane region" description="Helical" evidence="5">
    <location>
        <begin position="384"/>
        <end position="408"/>
    </location>
</feature>
<dbReference type="PIRSF" id="PIRSF006060">
    <property type="entry name" value="AA_transporter"/>
    <property type="match status" value="1"/>
</dbReference>
<dbReference type="eggNOG" id="COG0531">
    <property type="taxonomic scope" value="Bacteria"/>
</dbReference>
<feature type="transmembrane region" description="Helical" evidence="5">
    <location>
        <begin position="222"/>
        <end position="243"/>
    </location>
</feature>
<feature type="transmembrane region" description="Helical" evidence="5">
    <location>
        <begin position="458"/>
        <end position="478"/>
    </location>
</feature>
<dbReference type="InterPro" id="IPR050598">
    <property type="entry name" value="AminoAcid_Transporter"/>
</dbReference>
<evidence type="ECO:0000256" key="4">
    <source>
        <dbReference type="ARBA" id="ARBA00023136"/>
    </source>
</evidence>
<dbReference type="EMBL" id="CP005078">
    <property type="protein sequence ID" value="AGM25906.1"/>
    <property type="molecule type" value="Genomic_DNA"/>
</dbReference>
<dbReference type="Pfam" id="PF13520">
    <property type="entry name" value="AA_permease_2"/>
    <property type="match status" value="1"/>
</dbReference>
<keyword evidence="7" id="KW-1185">Reference proteome</keyword>
<keyword evidence="3 5" id="KW-1133">Transmembrane helix</keyword>
<sequence>MRKTTAKKYGFFMCLSMAIGTIIGTGIFFKNEAVYGFTNGNGILGLIAWLIGGIMAVSFGLSFMEISSAKQDSNSGVSLYAKIFGGKRFGHVVRSAMNHVYLPITAAVIAYYTTKASIWAFGGGLVAEEIFKAKVGGHLNYELILATFSILYSLLLVYICSYQEKVGKWIQIVTVILKVFPLILIGLIGLFFINNDPNAFSESGLGDHSKYPLVAGKSGFEMILMAMPGILFAFDGFLATTYIQKDVVKPEKNIPLALVVGLTAVTILYLLVSIGTLNLDASGSVAAAAGKIFNSPLANKIFERIIFFFIFISAFGALNGYHFSLTKLSRSSIEDNFGFVGKKANKLATKTSFERATFLYAMVITLFWAIVMAVPTIFTDLDFYGFISDAGVVLAFLMYGSIIGLGLYNRYTKKVKARQYWYFIPTAIISTICIAFIMGYNIYSYFLNAIESGASAGPIIRIILLLFILICPWIGWWMKEGSPSVVIPITNSSDNNPPVAEAIANVTGQEKPAVNNQKEIKQRK</sequence>
<evidence type="ECO:0000313" key="6">
    <source>
        <dbReference type="EMBL" id="AGM25906.1"/>
    </source>
</evidence>
<dbReference type="Proteomes" id="UP000013963">
    <property type="component" value="Chromosome"/>
</dbReference>
<dbReference type="AlphaFoldDB" id="R4UKW6"/>
<feature type="transmembrane region" description="Helical" evidence="5">
    <location>
        <begin position="41"/>
        <end position="64"/>
    </location>
</feature>
<dbReference type="GO" id="GO:0016020">
    <property type="term" value="C:membrane"/>
    <property type="evidence" value="ECO:0007669"/>
    <property type="project" value="UniProtKB-SubCell"/>
</dbReference>
<dbReference type="PANTHER" id="PTHR11785">
    <property type="entry name" value="AMINO ACID TRANSPORTER"/>
    <property type="match status" value="1"/>
</dbReference>
<dbReference type="HOGENOM" id="CLU_039826_0_0_14"/>
<feature type="transmembrane region" description="Helical" evidence="5">
    <location>
        <begin position="255"/>
        <end position="274"/>
    </location>
</feature>
<dbReference type="GO" id="GO:0015179">
    <property type="term" value="F:L-amino acid transmembrane transporter activity"/>
    <property type="evidence" value="ECO:0007669"/>
    <property type="project" value="TreeGrafter"/>
</dbReference>
<evidence type="ECO:0000256" key="1">
    <source>
        <dbReference type="ARBA" id="ARBA00004141"/>
    </source>
</evidence>
<evidence type="ECO:0000256" key="5">
    <source>
        <dbReference type="SAM" id="Phobius"/>
    </source>
</evidence>
<feature type="transmembrane region" description="Helical" evidence="5">
    <location>
        <begin position="420"/>
        <end position="446"/>
    </location>
</feature>
<dbReference type="KEGG" id="ssyr:SSYRP_v1c03120"/>
<feature type="transmembrane region" description="Helical" evidence="5">
    <location>
        <begin position="100"/>
        <end position="121"/>
    </location>
</feature>
<evidence type="ECO:0000256" key="2">
    <source>
        <dbReference type="ARBA" id="ARBA00022692"/>
    </source>
</evidence>
<dbReference type="OrthoDB" id="384581at2"/>
<dbReference type="Gene3D" id="1.20.1740.10">
    <property type="entry name" value="Amino acid/polyamine transporter I"/>
    <property type="match status" value="1"/>
</dbReference>